<dbReference type="Proteomes" id="UP000278609">
    <property type="component" value="Unassembled WGS sequence"/>
</dbReference>
<dbReference type="Gene3D" id="3.90.550.10">
    <property type="entry name" value="Spore Coat Polysaccharide Biosynthesis Protein SpsA, Chain A"/>
    <property type="match status" value="1"/>
</dbReference>
<organism evidence="4 5">
    <name type="scientific">Tannerella forsythia</name>
    <name type="common">Bacteroides forsythus</name>
    <dbReference type="NCBI Taxonomy" id="28112"/>
    <lineage>
        <taxon>Bacteria</taxon>
        <taxon>Pseudomonadati</taxon>
        <taxon>Bacteroidota</taxon>
        <taxon>Bacteroidia</taxon>
        <taxon>Bacteroidales</taxon>
        <taxon>Tannerellaceae</taxon>
        <taxon>Tannerella</taxon>
    </lineage>
</organism>
<dbReference type="AlphaFoldDB" id="A0A3P1XX36"/>
<dbReference type="CDD" id="cd02523">
    <property type="entry name" value="PC_cytidylyltransferase"/>
    <property type="match status" value="1"/>
</dbReference>
<dbReference type="GO" id="GO:0016779">
    <property type="term" value="F:nucleotidyltransferase activity"/>
    <property type="evidence" value="ECO:0007669"/>
    <property type="project" value="UniProtKB-KW"/>
</dbReference>
<dbReference type="OrthoDB" id="9813880at2"/>
<comment type="caution">
    <text evidence="4">The sequence shown here is derived from an EMBL/GenBank/DDBJ whole genome shotgun (WGS) entry which is preliminary data.</text>
</comment>
<accession>A0A3P1XX36</accession>
<sequence length="247" mass="27745">MKALILAAGMASRLRPLTDHTPKCLLRIGQQSLLERTIGALQANGIDDVTIVTGYLAEQIETFVNERFPQLRCTFIRNENYASTNNIYSLWLARDVMRGSDFLLLDSDIFFAPELITALIQSPSSDCLALNRHPLGEEEIKVIADAKGKVVEISKTCRIEAAIGESIGIEKISSAYAHDLFDELDRMIVCENLGHVFYEQAFERLIAKGQTFDIVDTTEIFSMEIDTVDDFLLAEKNYMLLKQKQSS</sequence>
<reference evidence="4 5" key="1">
    <citation type="submission" date="2018-11" db="EMBL/GenBank/DDBJ databases">
        <title>Genomes From Bacteria Associated with the Canine Oral Cavity: a Test Case for Automated Genome-Based Taxonomic Assignment.</title>
        <authorList>
            <person name="Coil D.A."/>
            <person name="Jospin G."/>
            <person name="Darling A.E."/>
            <person name="Wallis C."/>
            <person name="Davis I.J."/>
            <person name="Harris S."/>
            <person name="Eisen J.A."/>
            <person name="Holcombe L.J."/>
            <person name="O'Flynn C."/>
        </authorList>
    </citation>
    <scope>NUCLEOTIDE SEQUENCE [LARGE SCALE GENOMIC DNA]</scope>
    <source>
        <strain evidence="4 5">OH2617_COT-023</strain>
    </source>
</reference>
<proteinExistence type="predicted"/>
<dbReference type="EMBL" id="RQYS01000001">
    <property type="protein sequence ID" value="RRD63101.1"/>
    <property type="molecule type" value="Genomic_DNA"/>
</dbReference>
<evidence type="ECO:0000313" key="4">
    <source>
        <dbReference type="EMBL" id="RRD63101.1"/>
    </source>
</evidence>
<dbReference type="InterPro" id="IPR025877">
    <property type="entry name" value="MobA-like_NTP_Trfase"/>
</dbReference>
<dbReference type="InterPro" id="IPR029044">
    <property type="entry name" value="Nucleotide-diphossugar_trans"/>
</dbReference>
<keyword evidence="2 4" id="KW-0548">Nucleotidyltransferase</keyword>
<evidence type="ECO:0000259" key="3">
    <source>
        <dbReference type="Pfam" id="PF12804"/>
    </source>
</evidence>
<dbReference type="PANTHER" id="PTHR43584:SF5">
    <property type="entry name" value="PROTEIN LICC"/>
    <property type="match status" value="1"/>
</dbReference>
<keyword evidence="1 4" id="KW-0808">Transferase</keyword>
<dbReference type="Pfam" id="PF12804">
    <property type="entry name" value="NTP_transf_3"/>
    <property type="match status" value="1"/>
</dbReference>
<evidence type="ECO:0000313" key="5">
    <source>
        <dbReference type="Proteomes" id="UP000278609"/>
    </source>
</evidence>
<feature type="domain" description="MobA-like NTP transferase" evidence="3">
    <location>
        <begin position="3"/>
        <end position="123"/>
    </location>
</feature>
<name>A0A3P1XX36_TANFO</name>
<protein>
    <submittedName>
        <fullName evidence="4">Phosphocholine cytidylyltransferase family protein</fullName>
    </submittedName>
</protein>
<dbReference type="PANTHER" id="PTHR43584">
    <property type="entry name" value="NUCLEOTIDYL TRANSFERASE"/>
    <property type="match status" value="1"/>
</dbReference>
<dbReference type="RefSeq" id="WP_124750245.1">
    <property type="nucleotide sequence ID" value="NZ_RQYS01000001.1"/>
</dbReference>
<evidence type="ECO:0000256" key="1">
    <source>
        <dbReference type="ARBA" id="ARBA00022679"/>
    </source>
</evidence>
<dbReference type="InterPro" id="IPR050065">
    <property type="entry name" value="GlmU-like"/>
</dbReference>
<dbReference type="SUPFAM" id="SSF53448">
    <property type="entry name" value="Nucleotide-diphospho-sugar transferases"/>
    <property type="match status" value="1"/>
</dbReference>
<evidence type="ECO:0000256" key="2">
    <source>
        <dbReference type="ARBA" id="ARBA00022695"/>
    </source>
</evidence>
<gene>
    <name evidence="4" type="ORF">EII40_00095</name>
</gene>